<evidence type="ECO:0000256" key="7">
    <source>
        <dbReference type="SAM" id="Phobius"/>
    </source>
</evidence>
<dbReference type="RefSeq" id="WP_020441669.1">
    <property type="nucleotide sequence ID" value="NC_021663.1"/>
</dbReference>
<dbReference type="eggNOG" id="COG1714">
    <property type="taxonomic scope" value="Bacteria"/>
</dbReference>
<gene>
    <name evidence="9" type="ORF">A606_08340</name>
</gene>
<dbReference type="InterPro" id="IPR051791">
    <property type="entry name" value="Pra-immunoreactive"/>
</dbReference>
<reference evidence="9 10" key="1">
    <citation type="submission" date="2012-06" db="EMBL/GenBank/DDBJ databases">
        <title>Complete genome sequence of Corynebacterium terpenotabidum Y-11 (=DSM 44721).</title>
        <authorList>
            <person name="Ruckert C."/>
            <person name="Albersmeier A."/>
            <person name="Al-Dilaimi A."/>
            <person name="Szczepanowski R."/>
            <person name="Kalinowski J."/>
        </authorList>
    </citation>
    <scope>NUCLEOTIDE SEQUENCE [LARGE SCALE GENOMIC DNA]</scope>
    <source>
        <strain evidence="9 10">Y-11</strain>
    </source>
</reference>
<evidence type="ECO:0000313" key="9">
    <source>
        <dbReference type="EMBL" id="AGP31313.1"/>
    </source>
</evidence>
<dbReference type="PANTHER" id="PTHR36115:SF4">
    <property type="entry name" value="MEMBRANE PROTEIN"/>
    <property type="match status" value="1"/>
</dbReference>
<dbReference type="HOGENOM" id="CLU_079635_1_0_11"/>
<dbReference type="EMBL" id="CP003696">
    <property type="protein sequence ID" value="AGP31313.1"/>
    <property type="molecule type" value="Genomic_DNA"/>
</dbReference>
<evidence type="ECO:0000256" key="6">
    <source>
        <dbReference type="SAM" id="MobiDB-lite"/>
    </source>
</evidence>
<evidence type="ECO:0000256" key="5">
    <source>
        <dbReference type="ARBA" id="ARBA00023136"/>
    </source>
</evidence>
<comment type="subcellular location">
    <subcellularLocation>
        <location evidence="1">Cell membrane</location>
        <topology evidence="1">Multi-pass membrane protein</topology>
    </subcellularLocation>
</comment>
<dbReference type="AlphaFoldDB" id="S4XL40"/>
<feature type="transmembrane region" description="Helical" evidence="7">
    <location>
        <begin position="83"/>
        <end position="107"/>
    </location>
</feature>
<evidence type="ECO:0000256" key="1">
    <source>
        <dbReference type="ARBA" id="ARBA00004651"/>
    </source>
</evidence>
<sequence>MSDQNPFRPGEPDGASDNTSDGAASPTPDATSTPSSSSGYPTGGFPPPGNYPPPVGGYPPAAGGFPSAPYTLISPYPGVGARFGALVLDYLLMLVVSGIIGATFMWGDVADWFDALDRWDGTGSAPELNMAGIYIVGVLSVVLWFAYRIGMECTRGQTLGKMAVKIKVVDVDGNLPTFGASFTRNSWYLIVQVIGLIPFIGWIATIGIPIALAVSIGNSRYRQSFTDVWAKTYVISTR</sequence>
<feature type="domain" description="RDD" evidence="8">
    <location>
        <begin position="76"/>
        <end position="231"/>
    </location>
</feature>
<dbReference type="GO" id="GO:0005886">
    <property type="term" value="C:plasma membrane"/>
    <property type="evidence" value="ECO:0007669"/>
    <property type="project" value="UniProtKB-SubCell"/>
</dbReference>
<dbReference type="InterPro" id="IPR010432">
    <property type="entry name" value="RDD"/>
</dbReference>
<keyword evidence="3 7" id="KW-0812">Transmembrane</keyword>
<evidence type="ECO:0000256" key="2">
    <source>
        <dbReference type="ARBA" id="ARBA00022475"/>
    </source>
</evidence>
<evidence type="ECO:0000259" key="8">
    <source>
        <dbReference type="Pfam" id="PF06271"/>
    </source>
</evidence>
<feature type="compositionally biased region" description="Low complexity" evidence="6">
    <location>
        <begin position="22"/>
        <end position="40"/>
    </location>
</feature>
<accession>S4XL40</accession>
<name>S4XL40_9CORY</name>
<keyword evidence="2" id="KW-1003">Cell membrane</keyword>
<dbReference type="PATRIC" id="fig|1200352.3.peg.1696"/>
<evidence type="ECO:0000256" key="3">
    <source>
        <dbReference type="ARBA" id="ARBA00022692"/>
    </source>
</evidence>
<keyword evidence="5 7" id="KW-0472">Membrane</keyword>
<dbReference type="Pfam" id="PF06271">
    <property type="entry name" value="RDD"/>
    <property type="match status" value="1"/>
</dbReference>
<proteinExistence type="predicted"/>
<dbReference type="PANTHER" id="PTHR36115">
    <property type="entry name" value="PROLINE-RICH ANTIGEN HOMOLOG-RELATED"/>
    <property type="match status" value="1"/>
</dbReference>
<dbReference type="OrthoDB" id="4412989at2"/>
<protein>
    <recommendedName>
        <fullName evidence="8">RDD domain-containing protein</fullName>
    </recommendedName>
</protein>
<keyword evidence="4 7" id="KW-1133">Transmembrane helix</keyword>
<feature type="transmembrane region" description="Helical" evidence="7">
    <location>
        <begin position="128"/>
        <end position="147"/>
    </location>
</feature>
<organism evidence="9 10">
    <name type="scientific">Corynebacterium terpenotabidum Y-11</name>
    <dbReference type="NCBI Taxonomy" id="1200352"/>
    <lineage>
        <taxon>Bacteria</taxon>
        <taxon>Bacillati</taxon>
        <taxon>Actinomycetota</taxon>
        <taxon>Actinomycetes</taxon>
        <taxon>Mycobacteriales</taxon>
        <taxon>Corynebacteriaceae</taxon>
        <taxon>Corynebacterium</taxon>
    </lineage>
</organism>
<evidence type="ECO:0000256" key="4">
    <source>
        <dbReference type="ARBA" id="ARBA00022989"/>
    </source>
</evidence>
<feature type="region of interest" description="Disordered" evidence="6">
    <location>
        <begin position="1"/>
        <end position="55"/>
    </location>
</feature>
<evidence type="ECO:0000313" key="10">
    <source>
        <dbReference type="Proteomes" id="UP000014809"/>
    </source>
</evidence>
<keyword evidence="10" id="KW-1185">Reference proteome</keyword>
<dbReference type="STRING" id="1200352.A606_08340"/>
<dbReference type="KEGG" id="cter:A606_08340"/>
<feature type="compositionally biased region" description="Pro residues" evidence="6">
    <location>
        <begin position="44"/>
        <end position="55"/>
    </location>
</feature>
<feature type="transmembrane region" description="Helical" evidence="7">
    <location>
        <begin position="187"/>
        <end position="214"/>
    </location>
</feature>
<dbReference type="Proteomes" id="UP000014809">
    <property type="component" value="Chromosome"/>
</dbReference>